<evidence type="ECO:0000313" key="2">
    <source>
        <dbReference type="EMBL" id="TWP52012.1"/>
    </source>
</evidence>
<dbReference type="SUPFAM" id="SSF52540">
    <property type="entry name" value="P-loop containing nucleoside triphosphate hydrolases"/>
    <property type="match status" value="1"/>
</dbReference>
<sequence length="973" mass="107847">MDVAVTPAIAKTAGAAVTKVLGGFVPGAIREARRKRAVRRSVEELAQRSRGEPVLEGLSPVEVSRLVRYARLPDFEQVAIQLTGLVLQGRQSGEELTDLRGGLARSLWLHGVATDSTADAIAQALFDELWTAVVQAVGALGPSTPNTAPGVTAAVSLRAAAATRNCRLLERLRSLDDVHAFTIAIRSQISKVEGMVRPPHVESGRRVPLAHLYVEPHLVRHTNDMAAESAEHLLPTDVLAGYLRTVILGDPGGGKSTLAARLACHVAGSRHRDGDAKVPFLVVMREFAQRFEREQLSIARYLHVMVGARYQIEPTDDCVEFLLLNGRAVVIFDGLDELLDTSLRRRVTEAVEAFAHACPTATLLVTSRRVGYEQAPLDPALFTALRLIDFDDDQVSAYATKWFGLDRELSPDDRVQLTRSFLDEGQYVADLRRNPLMLALMCALYRGERYIPRNRLDVYERCAVLLFERWDRQRGIRVPLPFEQHVRPALWALALWMFTNNDTATERELVTAVRRFLLQKRFEDLDEADAAARAFVDYCRGRAWVLTDVGTTGDGEPLFAFTHRTFLEFFAANQLARTNPSAAALWEVLAPRIRAEEWDVVSQLAVLLLDRNVDGGADDFLELLVQGSETAPLDAVTPLLTFAARLFQYFVPTPQVLRRVFDACWTAASSVDDDAPYEYNRPDRRLSSTAWLLVATDELRAPIASLIRAEASAETRIGIGPLLTVRLDQLVLRTFAANHSPSRQCREFWHQESVSNLALIRSYLHNAAKDHVWAAVEATFSGDWTITDLVGFHGARTVCEAGPTWHNYRRAPILQQEILASHTIPGLTGMWIGEGAGTRAGELAAALPRSATPWARLSRVPWWDMDVEDPVNSVEPGTSAFEVMVMGACLLWEARALMRAVSEDDVSPGPLPSWLTLPPEHPVQVVANRAAGKRYHGVEPLEPIPAHWLSAPVRHLVERWASGEVDLVINDLS</sequence>
<organism evidence="2 3">
    <name type="scientific">Lentzea tibetensis</name>
    <dbReference type="NCBI Taxonomy" id="2591470"/>
    <lineage>
        <taxon>Bacteria</taxon>
        <taxon>Bacillati</taxon>
        <taxon>Actinomycetota</taxon>
        <taxon>Actinomycetes</taxon>
        <taxon>Pseudonocardiales</taxon>
        <taxon>Pseudonocardiaceae</taxon>
        <taxon>Lentzea</taxon>
    </lineage>
</organism>
<dbReference type="InterPro" id="IPR007111">
    <property type="entry name" value="NACHT_NTPase"/>
</dbReference>
<accession>A0A563EWR6</accession>
<gene>
    <name evidence="2" type="ORF">FKR81_10495</name>
</gene>
<dbReference type="Pfam" id="PF05729">
    <property type="entry name" value="NACHT"/>
    <property type="match status" value="1"/>
</dbReference>
<dbReference type="PANTHER" id="PTHR46844">
    <property type="entry name" value="SLR5058 PROTEIN"/>
    <property type="match status" value="1"/>
</dbReference>
<keyword evidence="3" id="KW-1185">Reference proteome</keyword>
<name>A0A563EWR6_9PSEU</name>
<dbReference type="OrthoDB" id="135105at2"/>
<dbReference type="AlphaFoldDB" id="A0A563EWR6"/>
<evidence type="ECO:0000313" key="3">
    <source>
        <dbReference type="Proteomes" id="UP000316639"/>
    </source>
</evidence>
<dbReference type="PROSITE" id="PS50837">
    <property type="entry name" value="NACHT"/>
    <property type="match status" value="1"/>
</dbReference>
<reference evidence="2 3" key="1">
    <citation type="submission" date="2019-07" db="EMBL/GenBank/DDBJ databases">
        <title>Lentzea xizangensis sp. nov., isolated from Qinghai-Tibetan Plateau Soils.</title>
        <authorList>
            <person name="Huang J."/>
        </authorList>
    </citation>
    <scope>NUCLEOTIDE SEQUENCE [LARGE SCALE GENOMIC DNA]</scope>
    <source>
        <strain evidence="2 3">FXJ1.1311</strain>
    </source>
</reference>
<dbReference type="EMBL" id="VOBR01000006">
    <property type="protein sequence ID" value="TWP52012.1"/>
    <property type="molecule type" value="Genomic_DNA"/>
</dbReference>
<dbReference type="Gene3D" id="3.40.50.300">
    <property type="entry name" value="P-loop containing nucleotide triphosphate hydrolases"/>
    <property type="match status" value="1"/>
</dbReference>
<comment type="caution">
    <text evidence="2">The sequence shown here is derived from an EMBL/GenBank/DDBJ whole genome shotgun (WGS) entry which is preliminary data.</text>
</comment>
<evidence type="ECO:0000259" key="1">
    <source>
        <dbReference type="PROSITE" id="PS50837"/>
    </source>
</evidence>
<proteinExistence type="predicted"/>
<dbReference type="InterPro" id="IPR027417">
    <property type="entry name" value="P-loop_NTPase"/>
</dbReference>
<dbReference type="PANTHER" id="PTHR46844:SF1">
    <property type="entry name" value="SLR5058 PROTEIN"/>
    <property type="match status" value="1"/>
</dbReference>
<feature type="domain" description="NACHT" evidence="1">
    <location>
        <begin position="243"/>
        <end position="368"/>
    </location>
</feature>
<dbReference type="Proteomes" id="UP000316639">
    <property type="component" value="Unassembled WGS sequence"/>
</dbReference>
<dbReference type="RefSeq" id="WP_146350808.1">
    <property type="nucleotide sequence ID" value="NZ_VOBR01000006.1"/>
</dbReference>
<protein>
    <submittedName>
        <fullName evidence="2">NACHT domain-containing protein</fullName>
    </submittedName>
</protein>